<evidence type="ECO:0000256" key="6">
    <source>
        <dbReference type="ARBA" id="ARBA00022605"/>
    </source>
</evidence>
<feature type="domain" description="Aspartate/homoserine dehydrogenase NAD-binding" evidence="11">
    <location>
        <begin position="2"/>
        <end position="117"/>
    </location>
</feature>
<keyword evidence="6" id="KW-0028">Amino-acid biosynthesis</keyword>
<proteinExistence type="inferred from homology"/>
<evidence type="ECO:0000256" key="7">
    <source>
        <dbReference type="ARBA" id="ARBA00022697"/>
    </source>
</evidence>
<dbReference type="Gene3D" id="3.30.360.10">
    <property type="entry name" value="Dihydrodipicolinate Reductase, domain 2"/>
    <property type="match status" value="1"/>
</dbReference>
<feature type="domain" description="Homoserine dehydrogenase catalytic" evidence="10">
    <location>
        <begin position="125"/>
        <end position="183"/>
    </location>
</feature>
<dbReference type="EC" id="1.1.1.3" evidence="4"/>
<comment type="caution">
    <text evidence="12">The sequence shown here is derived from an EMBL/GenBank/DDBJ whole genome shotgun (WGS) entry which is preliminary data.</text>
</comment>
<name>A0ABV1J8D0_9FIRM</name>
<keyword evidence="8" id="KW-0560">Oxidoreductase</keyword>
<comment type="similarity">
    <text evidence="3">Belongs to the homoserine dehydrogenase family.</text>
</comment>
<reference evidence="12 13" key="1">
    <citation type="submission" date="2024-04" db="EMBL/GenBank/DDBJ databases">
        <title>Human intestinal bacterial collection.</title>
        <authorList>
            <person name="Pauvert C."/>
            <person name="Hitch T.C.A."/>
            <person name="Clavel T."/>
        </authorList>
    </citation>
    <scope>NUCLEOTIDE SEQUENCE [LARGE SCALE GENOMIC DNA]</scope>
    <source>
        <strain evidence="12 13">CLA-SR-H026</strain>
    </source>
</reference>
<dbReference type="SUPFAM" id="SSF51735">
    <property type="entry name" value="NAD(P)-binding Rossmann-fold domains"/>
    <property type="match status" value="1"/>
</dbReference>
<feature type="non-terminal residue" evidence="12">
    <location>
        <position position="1"/>
    </location>
</feature>
<dbReference type="InterPro" id="IPR001342">
    <property type="entry name" value="HDH_cat"/>
</dbReference>
<dbReference type="InterPro" id="IPR036291">
    <property type="entry name" value="NAD(P)-bd_dom_sf"/>
</dbReference>
<evidence type="ECO:0000259" key="10">
    <source>
        <dbReference type="Pfam" id="PF00742"/>
    </source>
</evidence>
<dbReference type="SUPFAM" id="SSF55347">
    <property type="entry name" value="Glyceraldehyde-3-phosphate dehydrogenase-like, C-terminal domain"/>
    <property type="match status" value="1"/>
</dbReference>
<dbReference type="EMBL" id="JBBNPS010000075">
    <property type="protein sequence ID" value="MEQ3354465.1"/>
    <property type="molecule type" value="Genomic_DNA"/>
</dbReference>
<sequence length="183" mass="19926">LTVGRGAYDILKDRQEVFEKTIGPMEIAYVVASDRSRNTLELEIDEPVVTAKEYDQVLAEVDCVAEATGAMDMAYDYMRRALEKGVGVVTANKACVSAHYEELVALSEKTGAPFLFEAAVGGGIPVLTPLRALCLQNDIMDVKGILNGTCNYLLNAMFKEGADYKDTLALCQKLGYAEQDPTD</sequence>
<protein>
    <recommendedName>
        <fullName evidence="5">Homoserine dehydrogenase</fullName>
        <ecNumber evidence="4">1.1.1.3</ecNumber>
    </recommendedName>
</protein>
<accession>A0ABV1J8D0</accession>
<evidence type="ECO:0000256" key="8">
    <source>
        <dbReference type="ARBA" id="ARBA00023002"/>
    </source>
</evidence>
<keyword evidence="9" id="KW-0486">Methionine biosynthesis</keyword>
<evidence type="ECO:0000256" key="9">
    <source>
        <dbReference type="ARBA" id="ARBA00023167"/>
    </source>
</evidence>
<evidence type="ECO:0000256" key="4">
    <source>
        <dbReference type="ARBA" id="ARBA00013213"/>
    </source>
</evidence>
<dbReference type="Pfam" id="PF03447">
    <property type="entry name" value="NAD_binding_3"/>
    <property type="match status" value="1"/>
</dbReference>
<dbReference type="PANTHER" id="PTHR43331">
    <property type="entry name" value="HOMOSERINE DEHYDROGENASE"/>
    <property type="match status" value="1"/>
</dbReference>
<dbReference type="PANTHER" id="PTHR43331:SF1">
    <property type="entry name" value="HOMOSERINE DEHYDROGENASE"/>
    <property type="match status" value="1"/>
</dbReference>
<evidence type="ECO:0000313" key="12">
    <source>
        <dbReference type="EMBL" id="MEQ3354465.1"/>
    </source>
</evidence>
<dbReference type="Pfam" id="PF00742">
    <property type="entry name" value="Homoserine_dh"/>
    <property type="match status" value="1"/>
</dbReference>
<evidence type="ECO:0000256" key="1">
    <source>
        <dbReference type="ARBA" id="ARBA00005056"/>
    </source>
</evidence>
<comment type="pathway">
    <text evidence="1">Amino-acid biosynthesis; L-threonine biosynthesis; L-threonine from L-aspartate: step 3/5.</text>
</comment>
<keyword evidence="13" id="KW-1185">Reference proteome</keyword>
<keyword evidence="7" id="KW-0791">Threonine biosynthesis</keyword>
<feature type="non-terminal residue" evidence="12">
    <location>
        <position position="183"/>
    </location>
</feature>
<dbReference type="InterPro" id="IPR005106">
    <property type="entry name" value="Asp/hSer_DH_NAD-bd"/>
</dbReference>
<comment type="pathway">
    <text evidence="2">Amino-acid biosynthesis; L-methionine biosynthesis via de novo pathway; L-homoserine from L-aspartate: step 3/3.</text>
</comment>
<dbReference type="Gene3D" id="3.40.50.720">
    <property type="entry name" value="NAD(P)-binding Rossmann-like Domain"/>
    <property type="match status" value="1"/>
</dbReference>
<dbReference type="Proteomes" id="UP001481872">
    <property type="component" value="Unassembled WGS sequence"/>
</dbReference>
<evidence type="ECO:0000256" key="3">
    <source>
        <dbReference type="ARBA" id="ARBA00006753"/>
    </source>
</evidence>
<evidence type="ECO:0000313" key="13">
    <source>
        <dbReference type="Proteomes" id="UP001481872"/>
    </source>
</evidence>
<evidence type="ECO:0000256" key="2">
    <source>
        <dbReference type="ARBA" id="ARBA00005062"/>
    </source>
</evidence>
<evidence type="ECO:0000259" key="11">
    <source>
        <dbReference type="Pfam" id="PF03447"/>
    </source>
</evidence>
<gene>
    <name evidence="12" type="ORF">AAA081_09215</name>
</gene>
<evidence type="ECO:0000256" key="5">
    <source>
        <dbReference type="ARBA" id="ARBA00013376"/>
    </source>
</evidence>
<organism evidence="12 13">
    <name type="scientific">Aedoeadaptatus acetigenes</name>
    <dbReference type="NCBI Taxonomy" id="2981723"/>
    <lineage>
        <taxon>Bacteria</taxon>
        <taxon>Bacillati</taxon>
        <taxon>Bacillota</taxon>
        <taxon>Tissierellia</taxon>
        <taxon>Tissierellales</taxon>
        <taxon>Peptoniphilaceae</taxon>
        <taxon>Aedoeadaptatus</taxon>
    </lineage>
</organism>